<feature type="compositionally biased region" description="Polar residues" evidence="1">
    <location>
        <begin position="426"/>
        <end position="445"/>
    </location>
</feature>
<gene>
    <name evidence="3" type="ORF">Slati_0888700</name>
</gene>
<dbReference type="EMBL" id="JACGWN010000003">
    <property type="protein sequence ID" value="KAL0455495.1"/>
    <property type="molecule type" value="Genomic_DNA"/>
</dbReference>
<dbReference type="InterPro" id="IPR026960">
    <property type="entry name" value="RVT-Znf"/>
</dbReference>
<reference evidence="3" key="1">
    <citation type="submission" date="2020-06" db="EMBL/GenBank/DDBJ databases">
        <authorList>
            <person name="Li T."/>
            <person name="Hu X."/>
            <person name="Zhang T."/>
            <person name="Song X."/>
            <person name="Zhang H."/>
            <person name="Dai N."/>
            <person name="Sheng W."/>
            <person name="Hou X."/>
            <person name="Wei L."/>
        </authorList>
    </citation>
    <scope>NUCLEOTIDE SEQUENCE</scope>
    <source>
        <strain evidence="3">KEN1</strain>
        <tissue evidence="3">Leaf</tissue>
    </source>
</reference>
<accession>A0AAW2XPJ0</accession>
<dbReference type="PANTHER" id="PTHR33116:SF84">
    <property type="entry name" value="RNA-DIRECTED DNA POLYMERASE"/>
    <property type="match status" value="1"/>
</dbReference>
<sequence>MAFILLKGILKTIEVRMGKFLWQGGTDSGVANVAWSDACRPLEEGGQGIRRLEPLNLALMSKHFWDILQCSSSSIWVTWILQHYLRNCSIWTVQHSRGSWSWRKILKLRTQLLSCVSYHVGSSDRFFVWHDPWHPLGPLIHRFPRGPSTIGIPLEDKLSEVIVDDGWYWPLITDIGHMEITELLPPLGNVDTITWNSTGRGFNTLDSYRLFQPPWPKVHWYVLLIGPFRIPHNCFILWLAILETLSTLDRAWWTGPDNTCVLCSRGEVETHNHMFFQCEYSRACLRVLKEKVRFQVPLIGWQHSIMWASRRWRGRHPWNASFLALLASVVYHIWMERNKRRFGNEFTNPDRMAKLCLEQIRLLLLGADLRLNPLFTTQPLFGESPPSSPPDYSKYFFMASSIPTDLPKAPPKQPRKKYTPEEKQKAPQTSTPPVSQQHVSDTLMATEQKPKTYPVTPEPFVTPSTESYKTPSEPEPPETT</sequence>
<name>A0AAW2XPJ0_9LAMI</name>
<feature type="domain" description="Reverse transcriptase zinc-binding" evidence="2">
    <location>
        <begin position="203"/>
        <end position="283"/>
    </location>
</feature>
<feature type="region of interest" description="Disordered" evidence="1">
    <location>
        <begin position="403"/>
        <end position="480"/>
    </location>
</feature>
<feature type="compositionally biased region" description="Low complexity" evidence="1">
    <location>
        <begin position="462"/>
        <end position="471"/>
    </location>
</feature>
<reference evidence="3" key="2">
    <citation type="journal article" date="2024" name="Plant">
        <title>Genomic evolution and insights into agronomic trait innovations of Sesamum species.</title>
        <authorList>
            <person name="Miao H."/>
            <person name="Wang L."/>
            <person name="Qu L."/>
            <person name="Liu H."/>
            <person name="Sun Y."/>
            <person name="Le M."/>
            <person name="Wang Q."/>
            <person name="Wei S."/>
            <person name="Zheng Y."/>
            <person name="Lin W."/>
            <person name="Duan Y."/>
            <person name="Cao H."/>
            <person name="Xiong S."/>
            <person name="Wang X."/>
            <person name="Wei L."/>
            <person name="Li C."/>
            <person name="Ma Q."/>
            <person name="Ju M."/>
            <person name="Zhao R."/>
            <person name="Li G."/>
            <person name="Mu C."/>
            <person name="Tian Q."/>
            <person name="Mei H."/>
            <person name="Zhang T."/>
            <person name="Gao T."/>
            <person name="Zhang H."/>
        </authorList>
    </citation>
    <scope>NUCLEOTIDE SEQUENCE</scope>
    <source>
        <strain evidence="3">KEN1</strain>
    </source>
</reference>
<protein>
    <recommendedName>
        <fullName evidence="2">Reverse transcriptase zinc-binding domain-containing protein</fullName>
    </recommendedName>
</protein>
<dbReference type="PANTHER" id="PTHR33116">
    <property type="entry name" value="REVERSE TRANSCRIPTASE ZINC-BINDING DOMAIN-CONTAINING PROTEIN-RELATED-RELATED"/>
    <property type="match status" value="1"/>
</dbReference>
<evidence type="ECO:0000259" key="2">
    <source>
        <dbReference type="Pfam" id="PF13966"/>
    </source>
</evidence>
<dbReference type="Pfam" id="PF13966">
    <property type="entry name" value="zf-RVT"/>
    <property type="match status" value="1"/>
</dbReference>
<evidence type="ECO:0000313" key="3">
    <source>
        <dbReference type="EMBL" id="KAL0455495.1"/>
    </source>
</evidence>
<comment type="caution">
    <text evidence="3">The sequence shown here is derived from an EMBL/GenBank/DDBJ whole genome shotgun (WGS) entry which is preliminary data.</text>
</comment>
<proteinExistence type="predicted"/>
<organism evidence="3">
    <name type="scientific">Sesamum latifolium</name>
    <dbReference type="NCBI Taxonomy" id="2727402"/>
    <lineage>
        <taxon>Eukaryota</taxon>
        <taxon>Viridiplantae</taxon>
        <taxon>Streptophyta</taxon>
        <taxon>Embryophyta</taxon>
        <taxon>Tracheophyta</taxon>
        <taxon>Spermatophyta</taxon>
        <taxon>Magnoliopsida</taxon>
        <taxon>eudicotyledons</taxon>
        <taxon>Gunneridae</taxon>
        <taxon>Pentapetalae</taxon>
        <taxon>asterids</taxon>
        <taxon>lamiids</taxon>
        <taxon>Lamiales</taxon>
        <taxon>Pedaliaceae</taxon>
        <taxon>Sesamum</taxon>
    </lineage>
</organism>
<dbReference type="AlphaFoldDB" id="A0AAW2XPJ0"/>
<evidence type="ECO:0000256" key="1">
    <source>
        <dbReference type="SAM" id="MobiDB-lite"/>
    </source>
</evidence>